<dbReference type="Proteomes" id="UP000625316">
    <property type="component" value="Unassembled WGS sequence"/>
</dbReference>
<comment type="caution">
    <text evidence="7">The sequence shown here is derived from an EMBL/GenBank/DDBJ whole genome shotgun (WGS) entry which is preliminary data.</text>
</comment>
<dbReference type="InterPro" id="IPR036118">
    <property type="entry name" value="UreE_N_sf"/>
</dbReference>
<comment type="subcellular location">
    <subcellularLocation>
        <location evidence="1 5">Cytoplasm</location>
    </subcellularLocation>
</comment>
<keyword evidence="3 5" id="KW-0533">Nickel</keyword>
<evidence type="ECO:0000256" key="4">
    <source>
        <dbReference type="ARBA" id="ARBA00023186"/>
    </source>
</evidence>
<dbReference type="GO" id="GO:0065003">
    <property type="term" value="P:protein-containing complex assembly"/>
    <property type="evidence" value="ECO:0007669"/>
    <property type="project" value="InterPro"/>
</dbReference>
<keyword evidence="4 5" id="KW-0143">Chaperone</keyword>
<protein>
    <recommendedName>
        <fullName evidence="5">Urease accessory protein UreE</fullName>
    </recommendedName>
</protein>
<gene>
    <name evidence="5" type="primary">ureE</name>
    <name evidence="7" type="ORF">IQ266_15650</name>
</gene>
<evidence type="ECO:0000256" key="2">
    <source>
        <dbReference type="ARBA" id="ARBA00022490"/>
    </source>
</evidence>
<dbReference type="AlphaFoldDB" id="A0A928VS38"/>
<evidence type="ECO:0000313" key="8">
    <source>
        <dbReference type="Proteomes" id="UP000625316"/>
    </source>
</evidence>
<dbReference type="InterPro" id="IPR012406">
    <property type="entry name" value="UreE"/>
</dbReference>
<dbReference type="EMBL" id="JADEXQ010000055">
    <property type="protein sequence ID" value="MBE9031169.1"/>
    <property type="molecule type" value="Genomic_DNA"/>
</dbReference>
<name>A0A928VS38_9CYAN</name>
<dbReference type="GO" id="GO:0016151">
    <property type="term" value="F:nickel cation binding"/>
    <property type="evidence" value="ECO:0007669"/>
    <property type="project" value="UniProtKB-UniRule"/>
</dbReference>
<accession>A0A928VS38</accession>
<evidence type="ECO:0000313" key="7">
    <source>
        <dbReference type="EMBL" id="MBE9031169.1"/>
    </source>
</evidence>
<dbReference type="HAMAP" id="MF_00822">
    <property type="entry name" value="UreE"/>
    <property type="match status" value="1"/>
</dbReference>
<evidence type="ECO:0000256" key="1">
    <source>
        <dbReference type="ARBA" id="ARBA00004496"/>
    </source>
</evidence>
<keyword evidence="8" id="KW-1185">Reference proteome</keyword>
<dbReference type="GO" id="GO:0006457">
    <property type="term" value="P:protein folding"/>
    <property type="evidence" value="ECO:0007669"/>
    <property type="project" value="InterPro"/>
</dbReference>
<sequence length="161" mass="18067">MLKAGCLQARSILFPVVNPVFTQRLHPQTDLSPHYILALTAEERTRSRLHVRSEEGTAVHLQLPRGNVLRDGDWLRSENGEIAQIHAKPEPVLTVTTLFPLALLQAAYHLGHRNIPLEITSCFLRLSPDPTLSELLKQRGLQVLEEVAPFQPEINFNDGLS</sequence>
<dbReference type="SUPFAM" id="SSF69287">
    <property type="entry name" value="Urease metallochaperone UreE, N-terminal domain"/>
    <property type="match status" value="1"/>
</dbReference>
<evidence type="ECO:0000256" key="5">
    <source>
        <dbReference type="HAMAP-Rule" id="MF_00822"/>
    </source>
</evidence>
<dbReference type="InterPro" id="IPR004029">
    <property type="entry name" value="UreE_N"/>
</dbReference>
<dbReference type="SMART" id="SM00988">
    <property type="entry name" value="UreE_N"/>
    <property type="match status" value="1"/>
</dbReference>
<dbReference type="Pfam" id="PF05194">
    <property type="entry name" value="UreE_C"/>
    <property type="match status" value="1"/>
</dbReference>
<keyword evidence="2 5" id="KW-0963">Cytoplasm</keyword>
<evidence type="ECO:0000256" key="3">
    <source>
        <dbReference type="ARBA" id="ARBA00022596"/>
    </source>
</evidence>
<dbReference type="Pfam" id="PF02814">
    <property type="entry name" value="UreE_N"/>
    <property type="match status" value="1"/>
</dbReference>
<reference evidence="7" key="1">
    <citation type="submission" date="2020-10" db="EMBL/GenBank/DDBJ databases">
        <authorList>
            <person name="Castelo-Branco R."/>
            <person name="Eusebio N."/>
            <person name="Adriana R."/>
            <person name="Vieira A."/>
            <person name="Brugerolle De Fraissinette N."/>
            <person name="Rezende De Castro R."/>
            <person name="Schneider M.P."/>
            <person name="Vasconcelos V."/>
            <person name="Leao P.N."/>
        </authorList>
    </citation>
    <scope>NUCLEOTIDE SEQUENCE</scope>
    <source>
        <strain evidence="7">LEGE 11480</strain>
    </source>
</reference>
<dbReference type="InterPro" id="IPR007864">
    <property type="entry name" value="UreE_C_dom"/>
</dbReference>
<feature type="domain" description="UreE urease accessory N-terminal" evidence="6">
    <location>
        <begin position="18"/>
        <end position="83"/>
    </location>
</feature>
<dbReference type="SUPFAM" id="SSF69737">
    <property type="entry name" value="Urease metallochaperone UreE, C-terminal domain"/>
    <property type="match status" value="1"/>
</dbReference>
<organism evidence="7 8">
    <name type="scientific">Romeriopsis navalis LEGE 11480</name>
    <dbReference type="NCBI Taxonomy" id="2777977"/>
    <lineage>
        <taxon>Bacteria</taxon>
        <taxon>Bacillati</taxon>
        <taxon>Cyanobacteriota</taxon>
        <taxon>Cyanophyceae</taxon>
        <taxon>Leptolyngbyales</taxon>
        <taxon>Leptolyngbyaceae</taxon>
        <taxon>Romeriopsis</taxon>
        <taxon>Romeriopsis navalis</taxon>
    </lineage>
</organism>
<proteinExistence type="inferred from homology"/>
<dbReference type="GO" id="GO:0051082">
    <property type="term" value="F:unfolded protein binding"/>
    <property type="evidence" value="ECO:0007669"/>
    <property type="project" value="UniProtKB-UniRule"/>
</dbReference>
<dbReference type="GO" id="GO:0005737">
    <property type="term" value="C:cytoplasm"/>
    <property type="evidence" value="ECO:0007669"/>
    <property type="project" value="UniProtKB-SubCell"/>
</dbReference>
<comment type="similarity">
    <text evidence="5">Belongs to the UreE family.</text>
</comment>
<dbReference type="Gene3D" id="2.60.260.20">
    <property type="entry name" value="Urease metallochaperone UreE, N-terminal domain"/>
    <property type="match status" value="1"/>
</dbReference>
<evidence type="ECO:0000259" key="6">
    <source>
        <dbReference type="SMART" id="SM00988"/>
    </source>
</evidence>
<dbReference type="Gene3D" id="3.30.70.790">
    <property type="entry name" value="UreE, C-terminal domain"/>
    <property type="match status" value="1"/>
</dbReference>
<comment type="function">
    <text evidence="5">Involved in urease metallocenter assembly. Binds nickel. Probably functions as a nickel donor during metallocenter assembly.</text>
</comment>
<dbReference type="GO" id="GO:0019627">
    <property type="term" value="P:urea metabolic process"/>
    <property type="evidence" value="ECO:0007669"/>
    <property type="project" value="InterPro"/>
</dbReference>